<sequence>MNKKGLLAIVTILIIVAVCTSGLMRAAIELSIFLLLMGYLFIVKKKKIK</sequence>
<evidence type="ECO:0000313" key="1">
    <source>
        <dbReference type="EMBL" id="MUK45580.1"/>
    </source>
</evidence>
<proteinExistence type="predicted"/>
<gene>
    <name evidence="1" type="ORF">GNP77_09325</name>
</gene>
<dbReference type="EMBL" id="WOBO01000008">
    <property type="protein sequence ID" value="MUK45580.1"/>
    <property type="molecule type" value="Genomic_DNA"/>
</dbReference>
<dbReference type="AlphaFoldDB" id="A0A1B9PFA2"/>
<dbReference type="GeneID" id="54166560"/>
<name>A0A1B9PFA2_ALIFS</name>
<dbReference type="RefSeq" id="WP_005421029.1">
    <property type="nucleotide sequence ID" value="NZ_BJTZ01000005.1"/>
</dbReference>
<reference evidence="1 2" key="1">
    <citation type="submission" date="2019-11" db="EMBL/GenBank/DDBJ databases">
        <title>Using colonization assays and comparative genomics to discover symbiosis behaviors and factors in Vibrio fischeri.</title>
        <authorList>
            <person name="Bongrand C."/>
            <person name="Moriano-Gutierrez S."/>
            <person name="Arevalo P."/>
            <person name="Mcfall-Ngai M."/>
            <person name="Visick K."/>
            <person name="Polz M.F."/>
            <person name="Ruby E.G."/>
        </authorList>
    </citation>
    <scope>NUCLEOTIDE SEQUENCE [LARGE SCALE GENOMIC DNA]</scope>
    <source>
        <strain evidence="2">emors.3.2</strain>
    </source>
</reference>
<protein>
    <submittedName>
        <fullName evidence="1">Uncharacterized protein</fullName>
    </submittedName>
</protein>
<dbReference type="Proteomes" id="UP000435323">
    <property type="component" value="Unassembled WGS sequence"/>
</dbReference>
<organism evidence="1 2">
    <name type="scientific">Aliivibrio fischeri</name>
    <name type="common">Vibrio fischeri</name>
    <dbReference type="NCBI Taxonomy" id="668"/>
    <lineage>
        <taxon>Bacteria</taxon>
        <taxon>Pseudomonadati</taxon>
        <taxon>Pseudomonadota</taxon>
        <taxon>Gammaproteobacteria</taxon>
        <taxon>Vibrionales</taxon>
        <taxon>Vibrionaceae</taxon>
        <taxon>Aliivibrio</taxon>
    </lineage>
</organism>
<evidence type="ECO:0000313" key="2">
    <source>
        <dbReference type="Proteomes" id="UP000435323"/>
    </source>
</evidence>
<comment type="caution">
    <text evidence="1">The sequence shown here is derived from an EMBL/GenBank/DDBJ whole genome shotgun (WGS) entry which is preliminary data.</text>
</comment>
<accession>A0A1B9PFA2</accession>